<dbReference type="AlphaFoldDB" id="A0A9D1MJ65"/>
<proteinExistence type="predicted"/>
<evidence type="ECO:0008006" key="3">
    <source>
        <dbReference type="Google" id="ProtNLM"/>
    </source>
</evidence>
<dbReference type="Proteomes" id="UP000824110">
    <property type="component" value="Unassembled WGS sequence"/>
</dbReference>
<comment type="caution">
    <text evidence="1">The sequence shown here is derived from an EMBL/GenBank/DDBJ whole genome shotgun (WGS) entry which is preliminary data.</text>
</comment>
<evidence type="ECO:0000313" key="2">
    <source>
        <dbReference type="Proteomes" id="UP000824110"/>
    </source>
</evidence>
<accession>A0A9D1MJ65</accession>
<name>A0A9D1MJ65_9FIRM</name>
<organism evidence="1 2">
    <name type="scientific">Candidatus Coproplasma excrementigallinarum</name>
    <dbReference type="NCBI Taxonomy" id="2840747"/>
    <lineage>
        <taxon>Bacteria</taxon>
        <taxon>Bacillati</taxon>
        <taxon>Bacillota</taxon>
        <taxon>Clostridia</taxon>
        <taxon>Eubacteriales</taxon>
        <taxon>Candidatus Coproplasma</taxon>
    </lineage>
</organism>
<reference evidence="1" key="1">
    <citation type="submission" date="2020-10" db="EMBL/GenBank/DDBJ databases">
        <authorList>
            <person name="Gilroy R."/>
        </authorList>
    </citation>
    <scope>NUCLEOTIDE SEQUENCE</scope>
    <source>
        <strain evidence="1">CHK195-12923</strain>
    </source>
</reference>
<evidence type="ECO:0000313" key="1">
    <source>
        <dbReference type="EMBL" id="HIU61185.1"/>
    </source>
</evidence>
<gene>
    <name evidence="1" type="ORF">IAB69_00855</name>
</gene>
<protein>
    <recommendedName>
        <fullName evidence="3">POTRA domain-containing protein</fullName>
    </recommendedName>
</protein>
<sequence length="258" mass="27197">MKYIRKAIVLILVAVFIAAIAVGLSVVFAVRNINIIRVAYSVGGAEGGSEEFSSAVSSIEDGLSQYKGKTIVTVGEDDIAAVVAGSGYAELVSVEKIYPCTINVTVRERVEMFAVRLEDGSGYNMLDAACKTVAISPENANNADGSPNVLLECVPAEDYSSVTGIAKLFEERFSSVRAFAESISVVSGAVGGDVMSIKLRCGLTMELRDYKSRTLEKAEALCDAFSRIDDSLKLGGTMYCVQTVSGNLSVAITGVGTV</sequence>
<dbReference type="EMBL" id="DVNE01000009">
    <property type="protein sequence ID" value="HIU61185.1"/>
    <property type="molecule type" value="Genomic_DNA"/>
</dbReference>
<reference evidence="1" key="2">
    <citation type="journal article" date="2021" name="PeerJ">
        <title>Extensive microbial diversity within the chicken gut microbiome revealed by metagenomics and culture.</title>
        <authorList>
            <person name="Gilroy R."/>
            <person name="Ravi A."/>
            <person name="Getino M."/>
            <person name="Pursley I."/>
            <person name="Horton D.L."/>
            <person name="Alikhan N.F."/>
            <person name="Baker D."/>
            <person name="Gharbi K."/>
            <person name="Hall N."/>
            <person name="Watson M."/>
            <person name="Adriaenssens E.M."/>
            <person name="Foster-Nyarko E."/>
            <person name="Jarju S."/>
            <person name="Secka A."/>
            <person name="Antonio M."/>
            <person name="Oren A."/>
            <person name="Chaudhuri R.R."/>
            <person name="La Ragione R."/>
            <person name="Hildebrand F."/>
            <person name="Pallen M.J."/>
        </authorList>
    </citation>
    <scope>NUCLEOTIDE SEQUENCE</scope>
    <source>
        <strain evidence="1">CHK195-12923</strain>
    </source>
</reference>